<feature type="compositionally biased region" description="Low complexity" evidence="5">
    <location>
        <begin position="296"/>
        <end position="309"/>
    </location>
</feature>
<proteinExistence type="inferred from homology"/>
<dbReference type="InterPro" id="IPR019160">
    <property type="entry name" value="Sec3_CC"/>
</dbReference>
<dbReference type="SMART" id="SM01313">
    <property type="entry name" value="Sec3-PIP2_bind"/>
    <property type="match status" value="1"/>
</dbReference>
<dbReference type="GO" id="GO:0005886">
    <property type="term" value="C:plasma membrane"/>
    <property type="evidence" value="ECO:0007669"/>
    <property type="project" value="TreeGrafter"/>
</dbReference>
<dbReference type="InParanoid" id="F4RMQ8"/>
<dbReference type="EMBL" id="GL883109">
    <property type="protein sequence ID" value="EGG06336.1"/>
    <property type="molecule type" value="Genomic_DNA"/>
</dbReference>
<evidence type="ECO:0000313" key="7">
    <source>
        <dbReference type="EMBL" id="EGG06336.1"/>
    </source>
</evidence>
<feature type="compositionally biased region" description="Low complexity" evidence="5">
    <location>
        <begin position="174"/>
        <end position="188"/>
    </location>
</feature>
<dbReference type="Pfam" id="PF20654">
    <property type="entry name" value="Sec3_C-term"/>
    <property type="match status" value="1"/>
</dbReference>
<dbReference type="GO" id="GO:0006893">
    <property type="term" value="P:Golgi to plasma membrane transport"/>
    <property type="evidence" value="ECO:0007669"/>
    <property type="project" value="TreeGrafter"/>
</dbReference>
<dbReference type="CDD" id="cd13315">
    <property type="entry name" value="PH_Sec3"/>
    <property type="match status" value="1"/>
</dbReference>
<comment type="similarity">
    <text evidence="1">Belongs to the SEC3 family.</text>
</comment>
<dbReference type="VEuPathDB" id="FungiDB:MELLADRAFT_87296"/>
<feature type="compositionally biased region" description="Low complexity" evidence="5">
    <location>
        <begin position="316"/>
        <end position="334"/>
    </location>
</feature>
<dbReference type="GeneID" id="18934459"/>
<dbReference type="GO" id="GO:0006887">
    <property type="term" value="P:exocytosis"/>
    <property type="evidence" value="ECO:0007669"/>
    <property type="project" value="UniProtKB-KW"/>
</dbReference>
<evidence type="ECO:0000256" key="5">
    <source>
        <dbReference type="SAM" id="MobiDB-lite"/>
    </source>
</evidence>
<feature type="compositionally biased region" description="Polar residues" evidence="5">
    <location>
        <begin position="192"/>
        <end position="217"/>
    </location>
</feature>
<dbReference type="PANTHER" id="PTHR16092:SF14">
    <property type="entry name" value="EXOCYST COMPLEX COMPONENT 1 ISOFORM X1"/>
    <property type="match status" value="1"/>
</dbReference>
<reference evidence="8" key="1">
    <citation type="journal article" date="2011" name="Proc. Natl. Acad. Sci. U.S.A.">
        <title>Obligate biotrophy features unraveled by the genomic analysis of rust fungi.</title>
        <authorList>
            <person name="Duplessis S."/>
            <person name="Cuomo C.A."/>
            <person name="Lin Y.-C."/>
            <person name="Aerts A."/>
            <person name="Tisserant E."/>
            <person name="Veneault-Fourrey C."/>
            <person name="Joly D.L."/>
            <person name="Hacquard S."/>
            <person name="Amselem J."/>
            <person name="Cantarel B.L."/>
            <person name="Chiu R."/>
            <person name="Coutinho P.M."/>
            <person name="Feau N."/>
            <person name="Field M."/>
            <person name="Frey P."/>
            <person name="Gelhaye E."/>
            <person name="Goldberg J."/>
            <person name="Grabherr M.G."/>
            <person name="Kodira C.D."/>
            <person name="Kohler A."/>
            <person name="Kuees U."/>
            <person name="Lindquist E.A."/>
            <person name="Lucas S.M."/>
            <person name="Mago R."/>
            <person name="Mauceli E."/>
            <person name="Morin E."/>
            <person name="Murat C."/>
            <person name="Pangilinan J.L."/>
            <person name="Park R."/>
            <person name="Pearson M."/>
            <person name="Quesneville H."/>
            <person name="Rouhier N."/>
            <person name="Sakthikumar S."/>
            <person name="Salamov A.A."/>
            <person name="Schmutz J."/>
            <person name="Selles B."/>
            <person name="Shapiro H."/>
            <person name="Tanguay P."/>
            <person name="Tuskan G.A."/>
            <person name="Henrissat B."/>
            <person name="Van de Peer Y."/>
            <person name="Rouze P."/>
            <person name="Ellis J.G."/>
            <person name="Dodds P.N."/>
            <person name="Schein J.E."/>
            <person name="Zhong S."/>
            <person name="Hamelin R.C."/>
            <person name="Grigoriev I.V."/>
            <person name="Szabo L.J."/>
            <person name="Martin F."/>
        </authorList>
    </citation>
    <scope>NUCLEOTIDE SEQUENCE [LARGE SCALE GENOMIC DNA]</scope>
    <source>
        <strain evidence="8">98AG31 / pathotype 3-4-7</strain>
    </source>
</reference>
<evidence type="ECO:0000256" key="4">
    <source>
        <dbReference type="ARBA" id="ARBA00023054"/>
    </source>
</evidence>
<evidence type="ECO:0000259" key="6">
    <source>
        <dbReference type="SMART" id="SM01313"/>
    </source>
</evidence>
<dbReference type="GO" id="GO:0000145">
    <property type="term" value="C:exocyst"/>
    <property type="evidence" value="ECO:0007669"/>
    <property type="project" value="InterPro"/>
</dbReference>
<accession>F4RMQ8</accession>
<feature type="domain" description="Exocyst complex component Sec3 PIP2-binding N-terminal" evidence="6">
    <location>
        <begin position="45"/>
        <end position="130"/>
    </location>
</feature>
<dbReference type="Proteomes" id="UP000001072">
    <property type="component" value="Unassembled WGS sequence"/>
</dbReference>
<dbReference type="Pfam" id="PF09763">
    <property type="entry name" value="Sec3_CC"/>
    <property type="match status" value="1"/>
</dbReference>
<keyword evidence="3" id="KW-0268">Exocytosis</keyword>
<protein>
    <recommendedName>
        <fullName evidence="6">Exocyst complex component Sec3 PIP2-binding N-terminal domain-containing protein</fullName>
    </recommendedName>
</protein>
<dbReference type="KEGG" id="mlr:MELLADRAFT_87296"/>
<dbReference type="STRING" id="747676.F4RMQ8"/>
<dbReference type="Gene3D" id="2.30.29.90">
    <property type="match status" value="1"/>
</dbReference>
<keyword evidence="8" id="KW-1185">Reference proteome</keyword>
<dbReference type="InterPro" id="IPR048628">
    <property type="entry name" value="Sec3_C"/>
</dbReference>
<dbReference type="PANTHER" id="PTHR16092">
    <property type="entry name" value="SEC3/SYNTAXIN-RELATED"/>
    <property type="match status" value="1"/>
</dbReference>
<evidence type="ECO:0000256" key="3">
    <source>
        <dbReference type="ARBA" id="ARBA00022483"/>
    </source>
</evidence>
<keyword evidence="4" id="KW-0175">Coiled coil</keyword>
<feature type="region of interest" description="Disordered" evidence="5">
    <location>
        <begin position="158"/>
        <end position="368"/>
    </location>
</feature>
<name>F4RMQ8_MELLP</name>
<dbReference type="GO" id="GO:0005546">
    <property type="term" value="F:phosphatidylinositol-4,5-bisphosphate binding"/>
    <property type="evidence" value="ECO:0007669"/>
    <property type="project" value="TreeGrafter"/>
</dbReference>
<dbReference type="eggNOG" id="KOG2148">
    <property type="taxonomic scope" value="Eukaryota"/>
</dbReference>
<evidence type="ECO:0000313" key="8">
    <source>
        <dbReference type="Proteomes" id="UP000001072"/>
    </source>
</evidence>
<dbReference type="InterPro" id="IPR028258">
    <property type="entry name" value="Sec3-PIP2_bind"/>
</dbReference>
<keyword evidence="2" id="KW-0813">Transport</keyword>
<dbReference type="HOGENOM" id="CLU_002075_0_0_1"/>
<gene>
    <name evidence="7" type="ORF">MELLADRAFT_87296</name>
</gene>
<dbReference type="AlphaFoldDB" id="F4RMQ8"/>
<feature type="compositionally biased region" description="Low complexity" evidence="5">
    <location>
        <begin position="233"/>
        <end position="244"/>
    </location>
</feature>
<dbReference type="RefSeq" id="XP_007410574.1">
    <property type="nucleotide sequence ID" value="XM_007410512.1"/>
</dbReference>
<organism evidence="8">
    <name type="scientific">Melampsora larici-populina (strain 98AG31 / pathotype 3-4-7)</name>
    <name type="common">Poplar leaf rust fungus</name>
    <dbReference type="NCBI Taxonomy" id="747676"/>
    <lineage>
        <taxon>Eukaryota</taxon>
        <taxon>Fungi</taxon>
        <taxon>Dikarya</taxon>
        <taxon>Basidiomycota</taxon>
        <taxon>Pucciniomycotina</taxon>
        <taxon>Pucciniomycetes</taxon>
        <taxon>Pucciniales</taxon>
        <taxon>Melampsoraceae</taxon>
        <taxon>Melampsora</taxon>
    </lineage>
</organism>
<dbReference type="OrthoDB" id="27109at2759"/>
<dbReference type="Pfam" id="PF15277">
    <property type="entry name" value="Sec3-PIP2_bind"/>
    <property type="match status" value="1"/>
</dbReference>
<evidence type="ECO:0000256" key="1">
    <source>
        <dbReference type="ARBA" id="ARBA00006518"/>
    </source>
</evidence>
<sequence>MSVDPESIRKHIITSLFSSSSKGSAGQTGQSYISHCKTWEDVSTGERKPRYILLAVGPSGQVFLHKSKRNSNGSFSIGKTWDVIDLRGVELINDSAFKLSLGSRSYTWMAEDVYERAEFVNLLVRSFRQCANGKLPSMIGLPDDDYTIPAYAIPSSAFPSSPSHAPVIRGGGHPSPSAARSQPSSRKPVLSAQISETNSIASSIKPSGTPTPLTPTRSEAVASHATSVEPHTSPSRASSSLLPRFETSSQRSRTPDTDGDSIGNRRGLKQMTPVSPRPLKFNKSKSPTNNLKEPVTPSISRLISSPLRSTNEERPSTSSSLQQQPLPNSSQSAQEPPRPISLAAAGLSRHEQEGIPRRGKSSNPADEDIDFIMKPAVNQEGEEAEPSKGTVEAQHDILANVEEMLEGFEWRMIGTRVEGVDLIEERLLNELKALELAEIHAIIENDDRVDLIGKSLDDGLAQLDKMEAMLSLYRTQLNLVSDEVTHIEGQNRGLQVQISNQRSLLEEIEELMQTVHIPRDVLDSLVREPLDKPEGVNNLEKSITILYKAILSVRDMGNAAAVAAADDPVDEYKRDAKQFCKRVYEFLAVMFKYEFLKDSSNETIIANLSLPSHEPLEKYLGTYCGLTLFMKELDEARYQQLCAAYFATFSDLHKKEISALFEACRSQIRKPTEEELEATFAATVIQSPTNAKVSATRKPLARFDRKDKKGSGGTGQGEMTAGKGLEIISVSVLKNLEREQNFVRDLLNVQSADDELDNMITFADYADLEGYFRKAALAGSGLKGNKFKDILSVMDLIFGFLPGVIKDWIDSFVARDPLQMVSVLAALDTTIKAAQQIRNEYWLKTLEVQQRKSLSLFEKYVKDQLKAIETTKLTVKKRKGVVGFIATFPDFVIRVERQMEVVDDQANPTRKLVDKVYGQIVQSMFESLQTMAKNDEDQTPAVGGGGGNQEDRDKDRLNYHTLIIENMHHFVTTASKVNVSALGHWLEKAKEQYDQNLNLYIRLVLRRPLARLIDFFEGIQQLLRTTSPSEISMHSQYTKSALKRAISSFDKKDLKKSIEALAKRVEKHFNDLANPSAVMNTVWSACEAELRKWIEEWNGVILKCYGIETHGLEIGVEDVKASFLKYKPEHSSLTACQGLVMARGCCEDHGLSRPFTISMLQAIALPPTIAANGLHHHHRSSFGPSSALKSIRLLPFDTFRSDLPKCHWRYITRHRLHYYLGKLAFHFKTVRFTFESTCYLSDSSSNIHARRFECNAARAIVRCPLQPE</sequence>
<evidence type="ECO:0000256" key="2">
    <source>
        <dbReference type="ARBA" id="ARBA00022448"/>
    </source>
</evidence>